<evidence type="ECO:0000256" key="3">
    <source>
        <dbReference type="ARBA" id="ARBA00022525"/>
    </source>
</evidence>
<keyword evidence="17" id="KW-1185">Reference proteome</keyword>
<proteinExistence type="inferred from homology"/>
<keyword evidence="5" id="KW-0677">Repeat</keyword>
<comment type="function">
    <text evidence="12">Pectinolytic enzyme involved in the degradation of xylogalacturonan (xga), a galacturonan backbone heavily substituted with xylose, and which is one important component of the hairy regions of pectin. Activity requires a galacturonic acid backbone substituted with xylose.</text>
</comment>
<dbReference type="EMBL" id="KV425938">
    <property type="protein sequence ID" value="KZV96757.1"/>
    <property type="molecule type" value="Genomic_DNA"/>
</dbReference>
<dbReference type="InterPro" id="IPR000743">
    <property type="entry name" value="Glyco_hydro_28"/>
</dbReference>
<dbReference type="AlphaFoldDB" id="A0A165KRM0"/>
<evidence type="ECO:0000256" key="12">
    <source>
        <dbReference type="ARBA" id="ARBA00037278"/>
    </source>
</evidence>
<evidence type="ECO:0000313" key="17">
    <source>
        <dbReference type="Proteomes" id="UP000077266"/>
    </source>
</evidence>
<keyword evidence="16" id="KW-0456">Lyase</keyword>
<dbReference type="InterPro" id="IPR006626">
    <property type="entry name" value="PbH1"/>
</dbReference>
<evidence type="ECO:0000256" key="8">
    <source>
        <dbReference type="ARBA" id="ARBA00023277"/>
    </source>
</evidence>
<feature type="active site" evidence="13">
    <location>
        <position position="241"/>
    </location>
</feature>
<dbReference type="Proteomes" id="UP000077266">
    <property type="component" value="Unassembled WGS sequence"/>
</dbReference>
<keyword evidence="3" id="KW-0964">Secreted</keyword>
<keyword evidence="11" id="KW-0624">Polysaccharide degradation</keyword>
<keyword evidence="9 14" id="KW-0326">Glycosidase</keyword>
<evidence type="ECO:0000256" key="6">
    <source>
        <dbReference type="ARBA" id="ARBA00022801"/>
    </source>
</evidence>
<dbReference type="GO" id="GO:0005576">
    <property type="term" value="C:extracellular region"/>
    <property type="evidence" value="ECO:0007669"/>
    <property type="project" value="UniProtKB-SubCell"/>
</dbReference>
<reference evidence="16 17" key="1">
    <citation type="journal article" date="2016" name="Mol. Biol. Evol.">
        <title>Comparative Genomics of Early-Diverging Mushroom-Forming Fungi Provides Insights into the Origins of Lignocellulose Decay Capabilities.</title>
        <authorList>
            <person name="Nagy L.G."/>
            <person name="Riley R."/>
            <person name="Tritt A."/>
            <person name="Adam C."/>
            <person name="Daum C."/>
            <person name="Floudas D."/>
            <person name="Sun H."/>
            <person name="Yadav J.S."/>
            <person name="Pangilinan J."/>
            <person name="Larsson K.H."/>
            <person name="Matsuura K."/>
            <person name="Barry K."/>
            <person name="Labutti K."/>
            <person name="Kuo R."/>
            <person name="Ohm R.A."/>
            <person name="Bhattacharya S.S."/>
            <person name="Shirouzu T."/>
            <person name="Yoshinaga Y."/>
            <person name="Martin F.M."/>
            <person name="Grigoriev I.V."/>
            <person name="Hibbett D.S."/>
        </authorList>
    </citation>
    <scope>NUCLEOTIDE SEQUENCE [LARGE SCALE GENOMIC DNA]</scope>
    <source>
        <strain evidence="16 17">HHB12029</strain>
    </source>
</reference>
<dbReference type="Pfam" id="PF00295">
    <property type="entry name" value="Glyco_hydro_28"/>
    <property type="match status" value="1"/>
</dbReference>
<comment type="subcellular location">
    <subcellularLocation>
        <location evidence="1">Secreted</location>
    </subcellularLocation>
</comment>
<dbReference type="OrthoDB" id="187139at2759"/>
<evidence type="ECO:0000256" key="13">
    <source>
        <dbReference type="PROSITE-ProRule" id="PRU10052"/>
    </source>
</evidence>
<dbReference type="PROSITE" id="PS00502">
    <property type="entry name" value="POLYGALACTURONASE"/>
    <property type="match status" value="1"/>
</dbReference>
<evidence type="ECO:0000313" key="16">
    <source>
        <dbReference type="EMBL" id="KZV96757.1"/>
    </source>
</evidence>
<name>A0A165KRM0_EXIGL</name>
<sequence length="398" mass="40992">MRVLLSLLSCAALVHAAAVKRATCVVTSAGSAGTDDVPSVLAAIKSCGNGGIIQFPAGKTFMIRSVLDFAGCTGCDVQIEGTLKVSDDLTYWQGRTAIINVNNIAGMQMQYVGYRTGIVDGNGQPYWTKFASDSTYKRPTLVYVTGNSSDINIHDLRFKNPANVFHSCTKNTRSITYTGLTLTAASDAGLAVPKNTDGFDVSGTRSVTIAHTKVTNQDDCVAFKPGANSVTVTDITCSGSHGLSVGSLGGGSGADTVTNVLVDGATMINSAKAVGIKLYDGASGHTAATVRNVTYQNVVVQNSDYAIQIQSCYNSASSSACSSTPSKSTVDGVYFKNFSGTTSSKYDPTTANLNCPAGGTCNIFVSGYTVKSPSAKANVLCSNVDSSLGVSCSGSASG</sequence>
<evidence type="ECO:0000256" key="11">
    <source>
        <dbReference type="ARBA" id="ARBA00023326"/>
    </source>
</evidence>
<evidence type="ECO:0000256" key="4">
    <source>
        <dbReference type="ARBA" id="ARBA00022729"/>
    </source>
</evidence>
<accession>A0A165KRM0</accession>
<gene>
    <name evidence="16" type="ORF">EXIGLDRAFT_608795</name>
</gene>
<dbReference type="InParanoid" id="A0A165KRM0"/>
<evidence type="ECO:0000256" key="15">
    <source>
        <dbReference type="SAM" id="SignalP"/>
    </source>
</evidence>
<dbReference type="PANTHER" id="PTHR31736:SF9">
    <property type="entry name" value="ENDO-XYLOGALACTURONAN HYDROLASE A-RELATED"/>
    <property type="match status" value="1"/>
</dbReference>
<dbReference type="InterPro" id="IPR011050">
    <property type="entry name" value="Pectin_lyase_fold/virulence"/>
</dbReference>
<keyword evidence="4 15" id="KW-0732">Signal</keyword>
<dbReference type="GO" id="GO:0016829">
    <property type="term" value="F:lyase activity"/>
    <property type="evidence" value="ECO:0007669"/>
    <property type="project" value="UniProtKB-KW"/>
</dbReference>
<evidence type="ECO:0000256" key="2">
    <source>
        <dbReference type="ARBA" id="ARBA00008834"/>
    </source>
</evidence>
<protein>
    <submittedName>
        <fullName evidence="16">Pectin lyase-like protein</fullName>
    </submittedName>
</protein>
<keyword evidence="6 14" id="KW-0378">Hydrolase</keyword>
<dbReference type="GO" id="GO:0071555">
    <property type="term" value="P:cell wall organization"/>
    <property type="evidence" value="ECO:0007669"/>
    <property type="project" value="UniProtKB-KW"/>
</dbReference>
<feature type="signal peptide" evidence="15">
    <location>
        <begin position="1"/>
        <end position="16"/>
    </location>
</feature>
<evidence type="ECO:0000256" key="5">
    <source>
        <dbReference type="ARBA" id="ARBA00022737"/>
    </source>
</evidence>
<dbReference type="SUPFAM" id="SSF51126">
    <property type="entry name" value="Pectin lyase-like"/>
    <property type="match status" value="1"/>
</dbReference>
<dbReference type="STRING" id="1314781.A0A165KRM0"/>
<keyword evidence="10" id="KW-0961">Cell wall biogenesis/degradation</keyword>
<evidence type="ECO:0000256" key="14">
    <source>
        <dbReference type="RuleBase" id="RU361169"/>
    </source>
</evidence>
<dbReference type="Gene3D" id="2.160.20.10">
    <property type="entry name" value="Single-stranded right-handed beta-helix, Pectin lyase-like"/>
    <property type="match status" value="1"/>
</dbReference>
<keyword evidence="7" id="KW-0325">Glycoprotein</keyword>
<comment type="similarity">
    <text evidence="2 14">Belongs to the glycosyl hydrolase 28 family.</text>
</comment>
<dbReference type="GO" id="GO:0045490">
    <property type="term" value="P:pectin catabolic process"/>
    <property type="evidence" value="ECO:0007669"/>
    <property type="project" value="UniProtKB-ARBA"/>
</dbReference>
<evidence type="ECO:0000256" key="1">
    <source>
        <dbReference type="ARBA" id="ARBA00004613"/>
    </source>
</evidence>
<dbReference type="PANTHER" id="PTHR31736">
    <property type="match status" value="1"/>
</dbReference>
<evidence type="ECO:0000256" key="9">
    <source>
        <dbReference type="ARBA" id="ARBA00023295"/>
    </source>
</evidence>
<dbReference type="SMART" id="SM00710">
    <property type="entry name" value="PbH1"/>
    <property type="match status" value="5"/>
</dbReference>
<dbReference type="InterPro" id="IPR012334">
    <property type="entry name" value="Pectin_lyas_fold"/>
</dbReference>
<evidence type="ECO:0000256" key="7">
    <source>
        <dbReference type="ARBA" id="ARBA00023180"/>
    </source>
</evidence>
<feature type="chain" id="PRO_5007861184" evidence="15">
    <location>
        <begin position="17"/>
        <end position="398"/>
    </location>
</feature>
<organism evidence="16 17">
    <name type="scientific">Exidia glandulosa HHB12029</name>
    <dbReference type="NCBI Taxonomy" id="1314781"/>
    <lineage>
        <taxon>Eukaryota</taxon>
        <taxon>Fungi</taxon>
        <taxon>Dikarya</taxon>
        <taxon>Basidiomycota</taxon>
        <taxon>Agaricomycotina</taxon>
        <taxon>Agaricomycetes</taxon>
        <taxon>Auriculariales</taxon>
        <taxon>Exidiaceae</taxon>
        <taxon>Exidia</taxon>
    </lineage>
</organism>
<dbReference type="GO" id="GO:0004650">
    <property type="term" value="F:polygalacturonase activity"/>
    <property type="evidence" value="ECO:0007669"/>
    <property type="project" value="InterPro"/>
</dbReference>
<evidence type="ECO:0000256" key="10">
    <source>
        <dbReference type="ARBA" id="ARBA00023316"/>
    </source>
</evidence>
<keyword evidence="8" id="KW-0119">Carbohydrate metabolism</keyword>